<dbReference type="GO" id="GO:0006313">
    <property type="term" value="P:DNA transposition"/>
    <property type="evidence" value="ECO:0007669"/>
    <property type="project" value="InterPro"/>
</dbReference>
<feature type="compositionally biased region" description="Basic and acidic residues" evidence="6">
    <location>
        <begin position="211"/>
        <end position="235"/>
    </location>
</feature>
<keyword evidence="5" id="KW-0233">DNA recombination</keyword>
<evidence type="ECO:0000313" key="11">
    <source>
        <dbReference type="Proteomes" id="UP001279553"/>
    </source>
</evidence>
<feature type="domain" description="Transposase IS4-like" evidence="7">
    <location>
        <begin position="137"/>
        <end position="310"/>
    </location>
</feature>
<evidence type="ECO:0000259" key="8">
    <source>
        <dbReference type="Pfam" id="PF05598"/>
    </source>
</evidence>
<dbReference type="EMBL" id="JAWXYB010000013">
    <property type="protein sequence ID" value="MDX5929619.1"/>
    <property type="molecule type" value="Genomic_DNA"/>
</dbReference>
<dbReference type="GO" id="GO:0004803">
    <property type="term" value="F:transposase activity"/>
    <property type="evidence" value="ECO:0007669"/>
    <property type="project" value="InterPro"/>
</dbReference>
<organism evidence="9 11">
    <name type="scientific">Acidiphilium acidophilum</name>
    <name type="common">Thiobacillus acidophilus</name>
    <dbReference type="NCBI Taxonomy" id="76588"/>
    <lineage>
        <taxon>Bacteria</taxon>
        <taxon>Pseudomonadati</taxon>
        <taxon>Pseudomonadota</taxon>
        <taxon>Alphaproteobacteria</taxon>
        <taxon>Acetobacterales</taxon>
        <taxon>Acidocellaceae</taxon>
        <taxon>Acidiphilium</taxon>
    </lineage>
</organism>
<keyword evidence="3" id="KW-0815">Transposition</keyword>
<feature type="domain" description="Transposase InsH N-terminal" evidence="8">
    <location>
        <begin position="15"/>
        <end position="110"/>
    </location>
</feature>
<feature type="region of interest" description="Disordered" evidence="6">
    <location>
        <begin position="211"/>
        <end position="238"/>
    </location>
</feature>
<dbReference type="AlphaFoldDB" id="A0AAW9DKS5"/>
<dbReference type="InterPro" id="IPR047959">
    <property type="entry name" value="Transpos_IS5"/>
</dbReference>
<evidence type="ECO:0000256" key="1">
    <source>
        <dbReference type="ARBA" id="ARBA00003544"/>
    </source>
</evidence>
<dbReference type="Pfam" id="PF01609">
    <property type="entry name" value="DDE_Tnp_1"/>
    <property type="match status" value="1"/>
</dbReference>
<keyword evidence="4" id="KW-0238">DNA-binding</keyword>
<keyword evidence="11" id="KW-1185">Reference proteome</keyword>
<evidence type="ECO:0000256" key="5">
    <source>
        <dbReference type="ARBA" id="ARBA00023172"/>
    </source>
</evidence>
<evidence type="ECO:0000256" key="4">
    <source>
        <dbReference type="ARBA" id="ARBA00023125"/>
    </source>
</evidence>
<protein>
    <submittedName>
        <fullName evidence="9">IS5 family transposase</fullName>
    </submittedName>
</protein>
<dbReference type="PANTHER" id="PTHR35604">
    <property type="entry name" value="TRANSPOSASE INSH FOR INSERTION SEQUENCE ELEMENT IS5A-RELATED"/>
    <property type="match status" value="1"/>
</dbReference>
<evidence type="ECO:0000256" key="3">
    <source>
        <dbReference type="ARBA" id="ARBA00022578"/>
    </source>
</evidence>
<evidence type="ECO:0000259" key="7">
    <source>
        <dbReference type="Pfam" id="PF01609"/>
    </source>
</evidence>
<reference evidence="9 11" key="1">
    <citation type="submission" date="2023-11" db="EMBL/GenBank/DDBJ databases">
        <title>MicrobeMod: A computational toolkit for identifying prokaryotic methylation and restriction-modification with nanopore sequencing.</title>
        <authorList>
            <person name="Crits-Christoph A."/>
            <person name="Kang S.C."/>
            <person name="Lee H."/>
            <person name="Ostrov N."/>
        </authorList>
    </citation>
    <scope>NUCLEOTIDE SEQUENCE [LARGE SCALE GENOMIC DNA]</scope>
    <source>
        <strain evidence="9 11">DSMZ 700</strain>
    </source>
</reference>
<feature type="region of interest" description="Disordered" evidence="6">
    <location>
        <begin position="152"/>
        <end position="171"/>
    </location>
</feature>
<dbReference type="Pfam" id="PF05598">
    <property type="entry name" value="DUF772"/>
    <property type="match status" value="1"/>
</dbReference>
<proteinExistence type="inferred from homology"/>
<dbReference type="GO" id="GO:0003677">
    <property type="term" value="F:DNA binding"/>
    <property type="evidence" value="ECO:0007669"/>
    <property type="project" value="UniProtKB-KW"/>
</dbReference>
<comment type="caution">
    <text evidence="9">The sequence shown here is derived from an EMBL/GenBank/DDBJ whole genome shotgun (WGS) entry which is preliminary data.</text>
</comment>
<dbReference type="InterPro" id="IPR002559">
    <property type="entry name" value="Transposase_11"/>
</dbReference>
<gene>
    <name evidence="9" type="ORF">SIL87_02410</name>
    <name evidence="10" type="ORF">SIL87_07100</name>
</gene>
<comment type="similarity">
    <text evidence="2">Belongs to the transposase 11 family.</text>
</comment>
<dbReference type="EMBL" id="JAWXYB010000018">
    <property type="protein sequence ID" value="MDX5930527.1"/>
    <property type="molecule type" value="Genomic_DNA"/>
</dbReference>
<comment type="function">
    <text evidence="1">Involved in the transposition of the insertion sequence IS5.</text>
</comment>
<dbReference type="NCBIfam" id="NF033581">
    <property type="entry name" value="transpos_IS5_4"/>
    <property type="match status" value="1"/>
</dbReference>
<evidence type="ECO:0000256" key="2">
    <source>
        <dbReference type="ARBA" id="ARBA00010075"/>
    </source>
</evidence>
<evidence type="ECO:0000313" key="10">
    <source>
        <dbReference type="EMBL" id="MDX5930527.1"/>
    </source>
</evidence>
<dbReference type="Proteomes" id="UP001279553">
    <property type="component" value="Unassembled WGS sequence"/>
</dbReference>
<sequence length="321" mass="36803">MQTSFAEYDGFRKQRKVTRRDAFLAEMERVVPWRRLAALIEPHYPLAGRGRKPYRLSTMLRIHLLQHWYGYSDPGMEEALHDIPALRRFAGLDAGESRMPDETTILNFRHLLEAHQLAESLFQEVVSLLTDQGLILREGTIVDATLIAAPPSTKNQARQRDPEMTSSKKGNQWHFGMKAHIGVDTAHGLVHTLEVTTGKVSDYSMAETLLHGDEQTAHGDRGYADKTREPDRVREEDEAGPRWFVPFKRAKGCDTTPEQKRLNRLMAGLRSAVEHPFRVLKRQFGYTKVRYRGLFKNEQHLFSQFALVNLYIARRVITPAG</sequence>
<evidence type="ECO:0000256" key="6">
    <source>
        <dbReference type="SAM" id="MobiDB-lite"/>
    </source>
</evidence>
<accession>A0AAW9DKS5</accession>
<evidence type="ECO:0000313" key="9">
    <source>
        <dbReference type="EMBL" id="MDX5929619.1"/>
    </source>
</evidence>
<dbReference type="RefSeq" id="WP_319612665.1">
    <property type="nucleotide sequence ID" value="NZ_JAWXYB010000013.1"/>
</dbReference>
<dbReference type="PANTHER" id="PTHR35604:SF2">
    <property type="entry name" value="TRANSPOSASE INSH FOR INSERTION SEQUENCE ELEMENT IS5A-RELATED"/>
    <property type="match status" value="1"/>
</dbReference>
<dbReference type="InterPro" id="IPR008490">
    <property type="entry name" value="Transposase_InsH_N"/>
</dbReference>
<name>A0AAW9DKS5_ACIAO</name>